<dbReference type="PANTHER" id="PTHR30482:SF10">
    <property type="entry name" value="HIGH-AFFINITY BRANCHED-CHAIN AMINO ACID TRANSPORT PROTEIN BRAE"/>
    <property type="match status" value="1"/>
</dbReference>
<dbReference type="GO" id="GO:0005886">
    <property type="term" value="C:plasma membrane"/>
    <property type="evidence" value="ECO:0007669"/>
    <property type="project" value="UniProtKB-SubCell"/>
</dbReference>
<proteinExistence type="predicted"/>
<dbReference type="EMBL" id="QGDB01000015">
    <property type="protein sequence ID" value="PWL16303.1"/>
    <property type="molecule type" value="Genomic_DNA"/>
</dbReference>
<dbReference type="CDD" id="cd06581">
    <property type="entry name" value="TM_PBP1_LivM_like"/>
    <property type="match status" value="1"/>
</dbReference>
<feature type="transmembrane region" description="Helical" evidence="6">
    <location>
        <begin position="218"/>
        <end position="238"/>
    </location>
</feature>
<evidence type="ECO:0000256" key="3">
    <source>
        <dbReference type="ARBA" id="ARBA00022692"/>
    </source>
</evidence>
<evidence type="ECO:0000256" key="4">
    <source>
        <dbReference type="ARBA" id="ARBA00022989"/>
    </source>
</evidence>
<dbReference type="InterPro" id="IPR001851">
    <property type="entry name" value="ABC_transp_permease"/>
</dbReference>
<dbReference type="OrthoDB" id="9804361at2"/>
<feature type="transmembrane region" description="Helical" evidence="6">
    <location>
        <begin position="84"/>
        <end position="106"/>
    </location>
</feature>
<feature type="transmembrane region" description="Helical" evidence="6">
    <location>
        <begin position="32"/>
        <end position="53"/>
    </location>
</feature>
<dbReference type="GO" id="GO:0015658">
    <property type="term" value="F:branched-chain amino acid transmembrane transporter activity"/>
    <property type="evidence" value="ECO:0007669"/>
    <property type="project" value="InterPro"/>
</dbReference>
<comment type="caution">
    <text evidence="7">The sequence shown here is derived from an EMBL/GenBank/DDBJ whole genome shotgun (WGS) entry which is preliminary data.</text>
</comment>
<dbReference type="InterPro" id="IPR043428">
    <property type="entry name" value="LivM-like"/>
</dbReference>
<evidence type="ECO:0000256" key="1">
    <source>
        <dbReference type="ARBA" id="ARBA00004651"/>
    </source>
</evidence>
<feature type="transmembrane region" description="Helical" evidence="6">
    <location>
        <begin position="258"/>
        <end position="280"/>
    </location>
</feature>
<reference evidence="7 8" key="1">
    <citation type="submission" date="2018-05" db="EMBL/GenBank/DDBJ databases">
        <title>Comparative genomic sequence analysis between strain HN4 and CCM 8460T (Falsochrobactrum ovis) will provide more evidence to prove that HN4 is a new species of Falsochrobactrum.</title>
        <authorList>
            <person name="Lyu W."/>
            <person name="Sun L."/>
            <person name="Yao L."/>
        </authorList>
    </citation>
    <scope>NUCLEOTIDE SEQUENCE [LARGE SCALE GENOMIC DNA]</scope>
    <source>
        <strain evidence="7 8">HN4</strain>
    </source>
</reference>
<comment type="subcellular location">
    <subcellularLocation>
        <location evidence="1">Cell membrane</location>
        <topology evidence="1">Multi-pass membrane protein</topology>
    </subcellularLocation>
</comment>
<evidence type="ECO:0000256" key="5">
    <source>
        <dbReference type="ARBA" id="ARBA00023136"/>
    </source>
</evidence>
<dbReference type="PANTHER" id="PTHR30482">
    <property type="entry name" value="HIGH-AFFINITY BRANCHED-CHAIN AMINO ACID TRANSPORT SYSTEM PERMEASE"/>
    <property type="match status" value="1"/>
</dbReference>
<protein>
    <submittedName>
        <fullName evidence="7">Branched-chain amino acid ABC transporter permease</fullName>
    </submittedName>
</protein>
<keyword evidence="5 6" id="KW-0472">Membrane</keyword>
<feature type="transmembrane region" description="Helical" evidence="6">
    <location>
        <begin position="113"/>
        <end position="130"/>
    </location>
</feature>
<feature type="transmembrane region" description="Helical" evidence="6">
    <location>
        <begin position="292"/>
        <end position="310"/>
    </location>
</feature>
<evidence type="ECO:0000313" key="7">
    <source>
        <dbReference type="EMBL" id="PWL16303.1"/>
    </source>
</evidence>
<name>A0A316JBC2_9HYPH</name>
<organism evidence="7 8">
    <name type="scientific">Falsochrobactrum shanghaiense</name>
    <dbReference type="NCBI Taxonomy" id="2201899"/>
    <lineage>
        <taxon>Bacteria</taxon>
        <taxon>Pseudomonadati</taxon>
        <taxon>Pseudomonadota</taxon>
        <taxon>Alphaproteobacteria</taxon>
        <taxon>Hyphomicrobiales</taxon>
        <taxon>Brucellaceae</taxon>
        <taxon>Falsochrobactrum</taxon>
    </lineage>
</organism>
<keyword evidence="4 6" id="KW-1133">Transmembrane helix</keyword>
<evidence type="ECO:0000256" key="2">
    <source>
        <dbReference type="ARBA" id="ARBA00022475"/>
    </source>
</evidence>
<accession>A0A316JBC2</accession>
<evidence type="ECO:0000256" key="6">
    <source>
        <dbReference type="SAM" id="Phobius"/>
    </source>
</evidence>
<keyword evidence="2" id="KW-1003">Cell membrane</keyword>
<sequence length="333" mass="35217">MKSKNCIELGAIAVAGTAVILTLPIVTEIYTIYSVSVYLIMAMLALSLGFVWGIGGILSFGQAAFFGIGGYTYALYAINEGSSTMPLLMAVAVPAIVAALVGYFTFYGRVSDVYFGVISLILALILYNVVNSSSGAEFTIGSAPIGGYNGIPTVPSINVPFAPDQQLDYGQFFYVAAFSLLIVYLLLRVLMLAKFGRVVAAVRENELRAELLGYDVRLYRLGTFCIGAGIAGFAGALFAAWGNFIGPSVFSLGFSAQVIVWVVMGGLGTLVGPMIGAALIQAVITWLGDTKILEPMIVLGSIFLALVLVVPKGLVPSATSAWRRIARRGEEKA</sequence>
<keyword evidence="8" id="KW-1185">Reference proteome</keyword>
<dbReference type="Pfam" id="PF02653">
    <property type="entry name" value="BPD_transp_2"/>
    <property type="match status" value="1"/>
</dbReference>
<dbReference type="AlphaFoldDB" id="A0A316JBC2"/>
<dbReference type="RefSeq" id="WP_109708073.1">
    <property type="nucleotide sequence ID" value="NZ_QGDB01000015.1"/>
</dbReference>
<dbReference type="Proteomes" id="UP000245865">
    <property type="component" value="Unassembled WGS sequence"/>
</dbReference>
<evidence type="ECO:0000313" key="8">
    <source>
        <dbReference type="Proteomes" id="UP000245865"/>
    </source>
</evidence>
<feature type="transmembrane region" description="Helical" evidence="6">
    <location>
        <begin position="7"/>
        <end position="26"/>
    </location>
</feature>
<keyword evidence="3 6" id="KW-0812">Transmembrane</keyword>
<feature type="transmembrane region" description="Helical" evidence="6">
    <location>
        <begin position="169"/>
        <end position="187"/>
    </location>
</feature>
<feature type="transmembrane region" description="Helical" evidence="6">
    <location>
        <begin position="60"/>
        <end position="78"/>
    </location>
</feature>
<gene>
    <name evidence="7" type="ORF">DKP76_18220</name>
</gene>